<accession>A0A3N4IRM7</accession>
<name>A0A3N4IRM7_ASCIM</name>
<organism evidence="2 3">
    <name type="scientific">Ascobolus immersus RN42</name>
    <dbReference type="NCBI Taxonomy" id="1160509"/>
    <lineage>
        <taxon>Eukaryota</taxon>
        <taxon>Fungi</taxon>
        <taxon>Dikarya</taxon>
        <taxon>Ascomycota</taxon>
        <taxon>Pezizomycotina</taxon>
        <taxon>Pezizomycetes</taxon>
        <taxon>Pezizales</taxon>
        <taxon>Ascobolaceae</taxon>
        <taxon>Ascobolus</taxon>
    </lineage>
</organism>
<dbReference type="Proteomes" id="UP000275078">
    <property type="component" value="Unassembled WGS sequence"/>
</dbReference>
<feature type="compositionally biased region" description="Polar residues" evidence="1">
    <location>
        <begin position="31"/>
        <end position="44"/>
    </location>
</feature>
<feature type="region of interest" description="Disordered" evidence="1">
    <location>
        <begin position="426"/>
        <end position="530"/>
    </location>
</feature>
<feature type="compositionally biased region" description="Low complexity" evidence="1">
    <location>
        <begin position="564"/>
        <end position="606"/>
    </location>
</feature>
<feature type="compositionally biased region" description="Low complexity" evidence="1">
    <location>
        <begin position="475"/>
        <end position="489"/>
    </location>
</feature>
<feature type="compositionally biased region" description="Low complexity" evidence="1">
    <location>
        <begin position="500"/>
        <end position="519"/>
    </location>
</feature>
<feature type="region of interest" description="Disordered" evidence="1">
    <location>
        <begin position="1"/>
        <end position="46"/>
    </location>
</feature>
<evidence type="ECO:0000313" key="3">
    <source>
        <dbReference type="Proteomes" id="UP000275078"/>
    </source>
</evidence>
<protein>
    <submittedName>
        <fullName evidence="2">Uncharacterized protein</fullName>
    </submittedName>
</protein>
<feature type="compositionally biased region" description="Basic residues" evidence="1">
    <location>
        <begin position="553"/>
        <end position="563"/>
    </location>
</feature>
<sequence>MDEKPPQESVQASGTAVSPARPTTLAAAASPSRSTNTSAQSVVTNEHIRTLENDTSGNYNGGYNGRHFTFPIPASLPSDIRDKMLAYDRERDLTKPPVKFGASMPRFLTEPEYKKLSSVEQGRYDLGIFPGTAKAKGKVTAFRSMMESKCRQQWGIEWNRYSCLAKYQPHERQCILYTTQTTMADALGWMPEKTRHQVEQGIVSRYRAHQAHLNLLSPKESETATAADSDMAQVESGLNSNASGTTDQPEAQPAAEEVVRDAGGETTPAPATATEPPVDAVKIKTEPGVLTIPEAMVAEKEIDVEESPRKKQKLKTTSPLRSPGRGNPSAPARPPIIPTLGKIGSDVRKVQVRYKEGSVKKMTVHTKLDRESMLYNLEEDVEPANDFMCRLENDAHKILKFTDKNFKRVVDKAISSGAVLHIFPVHEDSDEESSPEAELEDSIMTDADKAVGYSRDSSLSEATISRSDKEFECENGGADDTTLGTAGNGKSNPDRVDQDMGPVPIVEGEPGEVVMGSSEPSPASEKPVDNRLFMGKNFPVIQSAVQEDDKLPVKRSGKIKLMKAKSTSKPATATKAKGKAAATAAPTKRVTRKAASNAAAVPTVEAQVEEPPQEEPPKTTGKGNGVRTRPTKTARQQFEPPAAVESQTAATKKASIAAERKKNQQAKKATNKETEAARAKLLQEM</sequence>
<feature type="compositionally biased region" description="Polar residues" evidence="1">
    <location>
        <begin position="236"/>
        <end position="249"/>
    </location>
</feature>
<dbReference type="EMBL" id="ML119645">
    <property type="protein sequence ID" value="RPA88077.1"/>
    <property type="molecule type" value="Genomic_DNA"/>
</dbReference>
<dbReference type="AlphaFoldDB" id="A0A3N4IRM7"/>
<feature type="compositionally biased region" description="Low complexity" evidence="1">
    <location>
        <begin position="264"/>
        <end position="277"/>
    </location>
</feature>
<reference evidence="2 3" key="1">
    <citation type="journal article" date="2018" name="Nat. Ecol. Evol.">
        <title>Pezizomycetes genomes reveal the molecular basis of ectomycorrhizal truffle lifestyle.</title>
        <authorList>
            <person name="Murat C."/>
            <person name="Payen T."/>
            <person name="Noel B."/>
            <person name="Kuo A."/>
            <person name="Morin E."/>
            <person name="Chen J."/>
            <person name="Kohler A."/>
            <person name="Krizsan K."/>
            <person name="Balestrini R."/>
            <person name="Da Silva C."/>
            <person name="Montanini B."/>
            <person name="Hainaut M."/>
            <person name="Levati E."/>
            <person name="Barry K.W."/>
            <person name="Belfiori B."/>
            <person name="Cichocki N."/>
            <person name="Clum A."/>
            <person name="Dockter R.B."/>
            <person name="Fauchery L."/>
            <person name="Guy J."/>
            <person name="Iotti M."/>
            <person name="Le Tacon F."/>
            <person name="Lindquist E.A."/>
            <person name="Lipzen A."/>
            <person name="Malagnac F."/>
            <person name="Mello A."/>
            <person name="Molinier V."/>
            <person name="Miyauchi S."/>
            <person name="Poulain J."/>
            <person name="Riccioni C."/>
            <person name="Rubini A."/>
            <person name="Sitrit Y."/>
            <person name="Splivallo R."/>
            <person name="Traeger S."/>
            <person name="Wang M."/>
            <person name="Zifcakova L."/>
            <person name="Wipf D."/>
            <person name="Zambonelli A."/>
            <person name="Paolocci F."/>
            <person name="Nowrousian M."/>
            <person name="Ottonello S."/>
            <person name="Baldrian P."/>
            <person name="Spatafora J.W."/>
            <person name="Henrissat B."/>
            <person name="Nagy L.G."/>
            <person name="Aury J.M."/>
            <person name="Wincker P."/>
            <person name="Grigoriev I.V."/>
            <person name="Bonfante P."/>
            <person name="Martin F.M."/>
        </authorList>
    </citation>
    <scope>NUCLEOTIDE SEQUENCE [LARGE SCALE GENOMIC DNA]</scope>
    <source>
        <strain evidence="2 3">RN42</strain>
    </source>
</reference>
<feature type="region of interest" description="Disordered" evidence="1">
    <location>
        <begin position="301"/>
        <end position="341"/>
    </location>
</feature>
<feature type="region of interest" description="Disordered" evidence="1">
    <location>
        <begin position="549"/>
        <end position="675"/>
    </location>
</feature>
<keyword evidence="3" id="KW-1185">Reference proteome</keyword>
<feature type="region of interest" description="Disordered" evidence="1">
    <location>
        <begin position="217"/>
        <end position="281"/>
    </location>
</feature>
<evidence type="ECO:0000313" key="2">
    <source>
        <dbReference type="EMBL" id="RPA88077.1"/>
    </source>
</evidence>
<feature type="compositionally biased region" description="Acidic residues" evidence="1">
    <location>
        <begin position="428"/>
        <end position="443"/>
    </location>
</feature>
<gene>
    <name evidence="2" type="ORF">BJ508DRAFT_320184</name>
</gene>
<feature type="compositionally biased region" description="Polar residues" evidence="1">
    <location>
        <begin position="455"/>
        <end position="465"/>
    </location>
</feature>
<proteinExistence type="predicted"/>
<evidence type="ECO:0000256" key="1">
    <source>
        <dbReference type="SAM" id="MobiDB-lite"/>
    </source>
</evidence>